<dbReference type="Pfam" id="PF00300">
    <property type="entry name" value="His_Phos_1"/>
    <property type="match status" value="1"/>
</dbReference>
<dbReference type="RefSeq" id="WP_111420850.1">
    <property type="nucleotide sequence ID" value="NZ_NPEX01000168.1"/>
</dbReference>
<sequence>MNGTGTEQRLWLIRHAPVEGPRDVIHPPDAPADTSDGAAIAALKEQLPAGATVYASPAQRTVATAQALGLDPILEPDFREQGFGAWTGRRHAELEVELGLAYTTFWRSPARRRPPGGESFVDQIERVRRGLATLPPGDTVLVVHSGTIRAVLAIALDLAPEGALRFVIAPLSLTRIDRVAGGWRIRHVNRR</sequence>
<dbReference type="Gene3D" id="3.40.50.1240">
    <property type="entry name" value="Phosphoglycerate mutase-like"/>
    <property type="match status" value="1"/>
</dbReference>
<name>A0A327KXX7_9BRAD</name>
<dbReference type="Proteomes" id="UP000249130">
    <property type="component" value="Unassembled WGS sequence"/>
</dbReference>
<dbReference type="InterPro" id="IPR029033">
    <property type="entry name" value="His_PPase_superfam"/>
</dbReference>
<keyword evidence="2" id="KW-1185">Reference proteome</keyword>
<accession>A0A327KXX7</accession>
<dbReference type="InterPro" id="IPR013078">
    <property type="entry name" value="His_Pase_superF_clade-1"/>
</dbReference>
<comment type="caution">
    <text evidence="1">The sequence shown here is derived from an EMBL/GenBank/DDBJ whole genome shotgun (WGS) entry which is preliminary data.</text>
</comment>
<gene>
    <name evidence="1" type="ORF">CH341_20465</name>
</gene>
<dbReference type="OrthoDB" id="9781415at2"/>
<proteinExistence type="predicted"/>
<dbReference type="EMBL" id="NPEX01000168">
    <property type="protein sequence ID" value="RAI42032.1"/>
    <property type="molecule type" value="Genomic_DNA"/>
</dbReference>
<protein>
    <submittedName>
        <fullName evidence="1">Alpha-ribazole phosphatase</fullName>
    </submittedName>
</protein>
<dbReference type="AlphaFoldDB" id="A0A327KXX7"/>
<dbReference type="SMART" id="SM00855">
    <property type="entry name" value="PGAM"/>
    <property type="match status" value="1"/>
</dbReference>
<evidence type="ECO:0000313" key="2">
    <source>
        <dbReference type="Proteomes" id="UP000249130"/>
    </source>
</evidence>
<evidence type="ECO:0000313" key="1">
    <source>
        <dbReference type="EMBL" id="RAI42032.1"/>
    </source>
</evidence>
<reference evidence="1 2" key="1">
    <citation type="submission" date="2017-07" db="EMBL/GenBank/DDBJ databases">
        <title>Draft Genome Sequences of Select Purple Nonsulfur Bacteria.</title>
        <authorList>
            <person name="Lasarre B."/>
            <person name="Mckinlay J.B."/>
        </authorList>
    </citation>
    <scope>NUCLEOTIDE SEQUENCE [LARGE SCALE GENOMIC DNA]</scope>
    <source>
        <strain evidence="1 2">DSM 5909</strain>
    </source>
</reference>
<organism evidence="1 2">
    <name type="scientific">Rhodoplanes roseus</name>
    <dbReference type="NCBI Taxonomy" id="29409"/>
    <lineage>
        <taxon>Bacteria</taxon>
        <taxon>Pseudomonadati</taxon>
        <taxon>Pseudomonadota</taxon>
        <taxon>Alphaproteobacteria</taxon>
        <taxon>Hyphomicrobiales</taxon>
        <taxon>Nitrobacteraceae</taxon>
        <taxon>Rhodoplanes</taxon>
    </lineage>
</organism>
<dbReference type="SUPFAM" id="SSF53254">
    <property type="entry name" value="Phosphoglycerate mutase-like"/>
    <property type="match status" value="1"/>
</dbReference>
<dbReference type="CDD" id="cd07067">
    <property type="entry name" value="HP_PGM_like"/>
    <property type="match status" value="1"/>
</dbReference>